<dbReference type="AlphaFoldDB" id="A0A0B7N7L8"/>
<accession>A0A0B7N7L8</accession>
<dbReference type="EMBL" id="LN731212">
    <property type="protein sequence ID" value="CEP14403.1"/>
    <property type="molecule type" value="Genomic_DNA"/>
</dbReference>
<evidence type="ECO:0000313" key="2">
    <source>
        <dbReference type="Proteomes" id="UP000054107"/>
    </source>
</evidence>
<reference evidence="1 2" key="1">
    <citation type="submission" date="2014-09" db="EMBL/GenBank/DDBJ databases">
        <authorList>
            <person name="Ellenberger Sabrina"/>
        </authorList>
    </citation>
    <scope>NUCLEOTIDE SEQUENCE [LARGE SCALE GENOMIC DNA]</scope>
    <source>
        <strain evidence="1 2">CBS 412.66</strain>
    </source>
</reference>
<proteinExistence type="predicted"/>
<organism evidence="1 2">
    <name type="scientific">Parasitella parasitica</name>
    <dbReference type="NCBI Taxonomy" id="35722"/>
    <lineage>
        <taxon>Eukaryota</taxon>
        <taxon>Fungi</taxon>
        <taxon>Fungi incertae sedis</taxon>
        <taxon>Mucoromycota</taxon>
        <taxon>Mucoromycotina</taxon>
        <taxon>Mucoromycetes</taxon>
        <taxon>Mucorales</taxon>
        <taxon>Mucorineae</taxon>
        <taxon>Mucoraceae</taxon>
        <taxon>Parasitella</taxon>
    </lineage>
</organism>
<keyword evidence="2" id="KW-1185">Reference proteome</keyword>
<gene>
    <name evidence="1" type="primary">PARPA_08583.1 scaffold 33405</name>
</gene>
<dbReference type="Proteomes" id="UP000054107">
    <property type="component" value="Unassembled WGS sequence"/>
</dbReference>
<evidence type="ECO:0000313" key="1">
    <source>
        <dbReference type="EMBL" id="CEP14403.1"/>
    </source>
</evidence>
<protein>
    <submittedName>
        <fullName evidence="1">Uncharacterized protein</fullName>
    </submittedName>
</protein>
<name>A0A0B7N7L8_9FUNG</name>
<sequence length="135" mass="15576">MALFNFAIAGAVCSKEKRYQLYVIPIAVCRMSKEKEENYTRALEQFKKIVWVPVSCALPSVFVTDNDSIPWITKVALLYSRIATVRAVVIESESIEEYNFRRNEYVRTATNTCGYKAEDVVAYLEKMEDDKKIQN</sequence>